<reference evidence="1" key="2">
    <citation type="submission" date="2021-01" db="EMBL/GenBank/DDBJ databases">
        <authorList>
            <person name="Schikora-Tamarit M.A."/>
        </authorList>
    </citation>
    <scope>NUCLEOTIDE SEQUENCE</scope>
    <source>
        <strain evidence="1">NCAIM Y.01608</strain>
    </source>
</reference>
<accession>A0A9P8NR57</accession>
<evidence type="ECO:0000313" key="1">
    <source>
        <dbReference type="EMBL" id="KAH3659258.1"/>
    </source>
</evidence>
<sequence>MPSFCGWPIWSGNTSRITKPLKIAPELCSGGPYSIRGGDSIWMDNLSPARGLALFMMSVWYGSLSLVDGECEGSCLTALLMPEKSLVNEGMG</sequence>
<dbReference type="Proteomes" id="UP000788993">
    <property type="component" value="Unassembled WGS sequence"/>
</dbReference>
<comment type="caution">
    <text evidence="1">The sequence shown here is derived from an EMBL/GenBank/DDBJ whole genome shotgun (WGS) entry which is preliminary data.</text>
</comment>
<dbReference type="EMBL" id="JAEUBD010001540">
    <property type="protein sequence ID" value="KAH3659258.1"/>
    <property type="molecule type" value="Genomic_DNA"/>
</dbReference>
<protein>
    <submittedName>
        <fullName evidence="1">Uncharacterized protein</fullName>
    </submittedName>
</protein>
<name>A0A9P8NR57_9ASCO</name>
<organism evidence="1 2">
    <name type="scientific">Ogataea polymorpha</name>
    <dbReference type="NCBI Taxonomy" id="460523"/>
    <lineage>
        <taxon>Eukaryota</taxon>
        <taxon>Fungi</taxon>
        <taxon>Dikarya</taxon>
        <taxon>Ascomycota</taxon>
        <taxon>Saccharomycotina</taxon>
        <taxon>Pichiomycetes</taxon>
        <taxon>Pichiales</taxon>
        <taxon>Pichiaceae</taxon>
        <taxon>Ogataea</taxon>
    </lineage>
</organism>
<keyword evidence="2" id="KW-1185">Reference proteome</keyword>
<evidence type="ECO:0000313" key="2">
    <source>
        <dbReference type="Proteomes" id="UP000788993"/>
    </source>
</evidence>
<proteinExistence type="predicted"/>
<reference evidence="1" key="1">
    <citation type="journal article" date="2021" name="Open Biol.">
        <title>Shared evolutionary footprints suggest mitochondrial oxidative damage underlies multiple complex I losses in fungi.</title>
        <authorList>
            <person name="Schikora-Tamarit M.A."/>
            <person name="Marcet-Houben M."/>
            <person name="Nosek J."/>
            <person name="Gabaldon T."/>
        </authorList>
    </citation>
    <scope>NUCLEOTIDE SEQUENCE</scope>
    <source>
        <strain evidence="1">NCAIM Y.01608</strain>
    </source>
</reference>
<gene>
    <name evidence="1" type="ORF">OGATHE_006142</name>
</gene>
<dbReference type="AlphaFoldDB" id="A0A9P8NR57"/>